<dbReference type="SMART" id="SM00342">
    <property type="entry name" value="HTH_ARAC"/>
    <property type="match status" value="1"/>
</dbReference>
<organism evidence="5 7">
    <name type="scientific">Rhizobium leguminosarum</name>
    <dbReference type="NCBI Taxonomy" id="384"/>
    <lineage>
        <taxon>Bacteria</taxon>
        <taxon>Pseudomonadati</taxon>
        <taxon>Pseudomonadota</taxon>
        <taxon>Alphaproteobacteria</taxon>
        <taxon>Hyphomicrobiales</taxon>
        <taxon>Rhizobiaceae</taxon>
        <taxon>Rhizobium/Agrobacterium group</taxon>
        <taxon>Rhizobium</taxon>
    </lineage>
</organism>
<dbReference type="SUPFAM" id="SSF46689">
    <property type="entry name" value="Homeodomain-like"/>
    <property type="match status" value="2"/>
</dbReference>
<evidence type="ECO:0000313" key="7">
    <source>
        <dbReference type="Proteomes" id="UP000517187"/>
    </source>
</evidence>
<dbReference type="EMBL" id="JACIIJ010000003">
    <property type="protein sequence ID" value="MBB6220882.1"/>
    <property type="molecule type" value="Genomic_DNA"/>
</dbReference>
<dbReference type="PANTHER" id="PTHR46796">
    <property type="entry name" value="HTH-TYPE TRANSCRIPTIONAL ACTIVATOR RHAS-RELATED"/>
    <property type="match status" value="1"/>
</dbReference>
<comment type="caution">
    <text evidence="5">The sequence shown here is derived from an EMBL/GenBank/DDBJ whole genome shotgun (WGS) entry which is preliminary data.</text>
</comment>
<evidence type="ECO:0000256" key="2">
    <source>
        <dbReference type="ARBA" id="ARBA00023125"/>
    </source>
</evidence>
<reference evidence="5 7" key="1">
    <citation type="submission" date="2020-08" db="EMBL/GenBank/DDBJ databases">
        <title>Genomic Encyclopedia of Type Strains, Phase IV (KMG-V): Genome sequencing to study the core and pangenomes of soil and plant-associated prokaryotes.</title>
        <authorList>
            <person name="Whitman W."/>
        </authorList>
    </citation>
    <scope>NUCLEOTIDE SEQUENCE [LARGE SCALE GENOMIC DNA]</scope>
    <source>
        <strain evidence="5 7">SEMIA 4011</strain>
        <strain evidence="6 8">SEMIA 4052</strain>
    </source>
</reference>
<feature type="domain" description="HTH araC/xylS-type" evidence="4">
    <location>
        <begin position="220"/>
        <end position="320"/>
    </location>
</feature>
<evidence type="ECO:0000313" key="5">
    <source>
        <dbReference type="EMBL" id="MBB6220882.1"/>
    </source>
</evidence>
<proteinExistence type="predicted"/>
<keyword evidence="2 5" id="KW-0238">DNA-binding</keyword>
<protein>
    <submittedName>
        <fullName evidence="5">AraC-like DNA-binding protein</fullName>
    </submittedName>
</protein>
<evidence type="ECO:0000313" key="8">
    <source>
        <dbReference type="Proteomes" id="UP000535276"/>
    </source>
</evidence>
<keyword evidence="3" id="KW-0804">Transcription</keyword>
<accession>A0A7W9ZSF9</accession>
<keyword evidence="1" id="KW-0805">Transcription regulation</keyword>
<dbReference type="EMBL" id="JACBZV010000015">
    <property type="protein sequence ID" value="NYJ14965.1"/>
    <property type="molecule type" value="Genomic_DNA"/>
</dbReference>
<dbReference type="InterPro" id="IPR009057">
    <property type="entry name" value="Homeodomain-like_sf"/>
</dbReference>
<dbReference type="GO" id="GO:0043565">
    <property type="term" value="F:sequence-specific DNA binding"/>
    <property type="evidence" value="ECO:0007669"/>
    <property type="project" value="InterPro"/>
</dbReference>
<evidence type="ECO:0000256" key="1">
    <source>
        <dbReference type="ARBA" id="ARBA00023015"/>
    </source>
</evidence>
<dbReference type="InterPro" id="IPR018060">
    <property type="entry name" value="HTH_AraC"/>
</dbReference>
<dbReference type="AlphaFoldDB" id="A0A7W9ZSF9"/>
<dbReference type="RefSeq" id="WP_179613430.1">
    <property type="nucleotide sequence ID" value="NZ_JACBZV010000015.1"/>
</dbReference>
<evidence type="ECO:0000313" key="6">
    <source>
        <dbReference type="EMBL" id="NYJ14965.1"/>
    </source>
</evidence>
<dbReference type="Gene3D" id="1.10.10.60">
    <property type="entry name" value="Homeodomain-like"/>
    <property type="match status" value="1"/>
</dbReference>
<dbReference type="PANTHER" id="PTHR46796:SF12">
    <property type="entry name" value="HTH-TYPE DNA-BINDING TRANSCRIPTIONAL ACTIVATOR EUTR"/>
    <property type="match status" value="1"/>
</dbReference>
<name>A0A7W9ZSF9_RHILE</name>
<dbReference type="PROSITE" id="PS01124">
    <property type="entry name" value="HTH_ARAC_FAMILY_2"/>
    <property type="match status" value="1"/>
</dbReference>
<sequence>MKPVTFSMPAIAMTTSDVSQCLSAEKTVNSFRPVSKDLVGDFSFSAQALGEFVGWAGSSSVHRSLQVGLEIDDYLFFTDHGNGHSIATGSISFDVGHSRGLLTSADRYSGLEIGAGSIAEGFSVPKDLVHRAVADSLECFVPNGFEFCPSFDLATGPAVQLMNLMRFFRTEICGQLVVSPIALAGFQEMFGSLMAQNMQHSLSQKLVSARVSSITPGQLRRAMEFARANAALPITIADMASVAGVSVRTLQANFRSFLNTTPTSFLRQLRFEGARRDLIHAAPTATVTNIARQWGFVHMGRFSAEYRSHFGVSPSADLGRRS</sequence>
<dbReference type="InterPro" id="IPR050204">
    <property type="entry name" value="AraC_XylS_family_regulators"/>
</dbReference>
<evidence type="ECO:0000259" key="4">
    <source>
        <dbReference type="PROSITE" id="PS01124"/>
    </source>
</evidence>
<dbReference type="Proteomes" id="UP000517187">
    <property type="component" value="Unassembled WGS sequence"/>
</dbReference>
<dbReference type="GO" id="GO:0003700">
    <property type="term" value="F:DNA-binding transcription factor activity"/>
    <property type="evidence" value="ECO:0007669"/>
    <property type="project" value="InterPro"/>
</dbReference>
<gene>
    <name evidence="5" type="ORF">GGE66_001840</name>
    <name evidence="6" type="ORF">GGI64_006070</name>
</gene>
<dbReference type="Pfam" id="PF12833">
    <property type="entry name" value="HTH_18"/>
    <property type="match status" value="1"/>
</dbReference>
<dbReference type="Proteomes" id="UP000535276">
    <property type="component" value="Unassembled WGS sequence"/>
</dbReference>
<evidence type="ECO:0000256" key="3">
    <source>
        <dbReference type="ARBA" id="ARBA00023163"/>
    </source>
</evidence>